<feature type="region of interest" description="Disordered" evidence="2">
    <location>
        <begin position="50"/>
        <end position="148"/>
    </location>
</feature>
<evidence type="ECO:0000259" key="3">
    <source>
        <dbReference type="PROSITE" id="PS50888"/>
    </source>
</evidence>
<dbReference type="InterPro" id="IPR036638">
    <property type="entry name" value="HLH_DNA-bd_sf"/>
</dbReference>
<keyword evidence="1" id="KW-0175">Coiled coil</keyword>
<organism evidence="4 5">
    <name type="scientific">Venturia effusa</name>
    <dbReference type="NCBI Taxonomy" id="50376"/>
    <lineage>
        <taxon>Eukaryota</taxon>
        <taxon>Fungi</taxon>
        <taxon>Dikarya</taxon>
        <taxon>Ascomycota</taxon>
        <taxon>Pezizomycotina</taxon>
        <taxon>Dothideomycetes</taxon>
        <taxon>Pleosporomycetidae</taxon>
        <taxon>Venturiales</taxon>
        <taxon>Venturiaceae</taxon>
        <taxon>Venturia</taxon>
    </lineage>
</organism>
<feature type="compositionally biased region" description="Basic residues" evidence="2">
    <location>
        <begin position="131"/>
        <end position="140"/>
    </location>
</feature>
<dbReference type="SUPFAM" id="SSF47459">
    <property type="entry name" value="HLH, helix-loop-helix DNA-binding domain"/>
    <property type="match status" value="1"/>
</dbReference>
<feature type="domain" description="BHLH" evidence="3">
    <location>
        <begin position="136"/>
        <end position="198"/>
    </location>
</feature>
<evidence type="ECO:0000256" key="2">
    <source>
        <dbReference type="SAM" id="MobiDB-lite"/>
    </source>
</evidence>
<dbReference type="Gene3D" id="4.10.280.10">
    <property type="entry name" value="Helix-loop-helix DNA-binding domain"/>
    <property type="match status" value="1"/>
</dbReference>
<dbReference type="SMART" id="SM00353">
    <property type="entry name" value="HLH"/>
    <property type="match status" value="1"/>
</dbReference>
<dbReference type="STRING" id="50376.A0A517LDK4"/>
<evidence type="ECO:0000313" key="5">
    <source>
        <dbReference type="Proteomes" id="UP000316270"/>
    </source>
</evidence>
<protein>
    <recommendedName>
        <fullName evidence="3">BHLH domain-containing protein</fullName>
    </recommendedName>
</protein>
<keyword evidence="5" id="KW-1185">Reference proteome</keyword>
<dbReference type="CDD" id="cd11395">
    <property type="entry name" value="bHLHzip_SREBP_like"/>
    <property type="match status" value="1"/>
</dbReference>
<dbReference type="EMBL" id="CP042194">
    <property type="protein sequence ID" value="QDS73714.1"/>
    <property type="molecule type" value="Genomic_DNA"/>
</dbReference>
<evidence type="ECO:0000256" key="1">
    <source>
        <dbReference type="SAM" id="Coils"/>
    </source>
</evidence>
<feature type="compositionally biased region" description="Low complexity" evidence="2">
    <location>
        <begin position="53"/>
        <end position="64"/>
    </location>
</feature>
<dbReference type="GO" id="GO:0046983">
    <property type="term" value="F:protein dimerization activity"/>
    <property type="evidence" value="ECO:0007669"/>
    <property type="project" value="InterPro"/>
</dbReference>
<evidence type="ECO:0000313" key="4">
    <source>
        <dbReference type="EMBL" id="QDS73714.1"/>
    </source>
</evidence>
<feature type="coiled-coil region" evidence="1">
    <location>
        <begin position="188"/>
        <end position="215"/>
    </location>
</feature>
<dbReference type="InterPro" id="IPR052099">
    <property type="entry name" value="Regulatory_TF_Diverse"/>
</dbReference>
<name>A0A517LDK4_9PEZI</name>
<dbReference type="AlphaFoldDB" id="A0A517LDK4"/>
<dbReference type="OrthoDB" id="2133190at2759"/>
<accession>A0A517LDK4</accession>
<dbReference type="PANTHER" id="PTHR47336">
    <property type="entry name" value="TRANSCRIPTION FACTOR HMS1-RELATED"/>
    <property type="match status" value="1"/>
</dbReference>
<sequence length="224" mass="25376">MLNASMPWPNHPLDSPGVDSWLNQYEGNFYENEPLPSPALVTDQYISPQHLYNSSTPNSSHNNHVFSEASSPGTPSLCDDDPNLISPKQESLHAPSPTRTFPTGPRKRGRPRNIRPASEDLPYDDPAHVSKTSRPKKRQPHNQVERKYREGLNAELERLRMALPTIHKWEMRNPDNCVAPKASKAAVLAGAVAYIQDMERERDHLRRENELLKGGRGFPKRGYE</sequence>
<proteinExistence type="predicted"/>
<dbReference type="InterPro" id="IPR011598">
    <property type="entry name" value="bHLH_dom"/>
</dbReference>
<reference evidence="4 5" key="1">
    <citation type="submission" date="2019-07" db="EMBL/GenBank/DDBJ databases">
        <title>Finished genome of Venturia effusa.</title>
        <authorList>
            <person name="Young C.A."/>
            <person name="Cox M.P."/>
            <person name="Ganley A.R.D."/>
            <person name="David W.J."/>
        </authorList>
    </citation>
    <scope>NUCLEOTIDE SEQUENCE [LARGE SCALE GENOMIC DNA]</scope>
    <source>
        <strain evidence="5">albino</strain>
    </source>
</reference>
<dbReference type="Pfam" id="PF00010">
    <property type="entry name" value="HLH"/>
    <property type="match status" value="1"/>
</dbReference>
<gene>
    <name evidence="4" type="ORF">FKW77_003491</name>
</gene>
<dbReference type="PANTHER" id="PTHR47336:SF2">
    <property type="entry name" value="TRANSCRIPTION FACTOR HMS1-RELATED"/>
    <property type="match status" value="1"/>
</dbReference>
<dbReference type="Proteomes" id="UP000316270">
    <property type="component" value="Chromosome 10"/>
</dbReference>
<dbReference type="PROSITE" id="PS50888">
    <property type="entry name" value="BHLH"/>
    <property type="match status" value="1"/>
</dbReference>